<dbReference type="EMBL" id="CAJPEV010005566">
    <property type="protein sequence ID" value="CAG0903286.1"/>
    <property type="molecule type" value="Genomic_DNA"/>
</dbReference>
<dbReference type="PROSITE" id="PS01180">
    <property type="entry name" value="CUB"/>
    <property type="match status" value="1"/>
</dbReference>
<dbReference type="InterPro" id="IPR016186">
    <property type="entry name" value="C-type_lectin-like/link_sf"/>
</dbReference>
<dbReference type="SMART" id="SM00034">
    <property type="entry name" value="CLECT"/>
    <property type="match status" value="2"/>
</dbReference>
<evidence type="ECO:0000256" key="2">
    <source>
        <dbReference type="PROSITE-ProRule" id="PRU00059"/>
    </source>
</evidence>
<keyword evidence="1" id="KW-1015">Disulfide bond</keyword>
<dbReference type="Pfam" id="PF00059">
    <property type="entry name" value="Lectin_C"/>
    <property type="match status" value="2"/>
</dbReference>
<evidence type="ECO:0000313" key="7">
    <source>
        <dbReference type="Proteomes" id="UP000677054"/>
    </source>
</evidence>
<feature type="signal peptide" evidence="3">
    <location>
        <begin position="1"/>
        <end position="24"/>
    </location>
</feature>
<feature type="domain" description="C-type lectin" evidence="5">
    <location>
        <begin position="192"/>
        <end position="310"/>
    </location>
</feature>
<dbReference type="CDD" id="cd00037">
    <property type="entry name" value="CLECT"/>
    <property type="match status" value="2"/>
</dbReference>
<dbReference type="SUPFAM" id="SSF56436">
    <property type="entry name" value="C-type lectin-like"/>
    <property type="match status" value="2"/>
</dbReference>
<name>A0A7R9FSI4_9CRUS</name>
<evidence type="ECO:0000256" key="3">
    <source>
        <dbReference type="SAM" id="SignalP"/>
    </source>
</evidence>
<organism evidence="6">
    <name type="scientific">Darwinula stevensoni</name>
    <dbReference type="NCBI Taxonomy" id="69355"/>
    <lineage>
        <taxon>Eukaryota</taxon>
        <taxon>Metazoa</taxon>
        <taxon>Ecdysozoa</taxon>
        <taxon>Arthropoda</taxon>
        <taxon>Crustacea</taxon>
        <taxon>Oligostraca</taxon>
        <taxon>Ostracoda</taxon>
        <taxon>Podocopa</taxon>
        <taxon>Podocopida</taxon>
        <taxon>Darwinulocopina</taxon>
        <taxon>Darwinuloidea</taxon>
        <taxon>Darwinulidae</taxon>
        <taxon>Darwinula</taxon>
    </lineage>
</organism>
<evidence type="ECO:0000259" key="4">
    <source>
        <dbReference type="PROSITE" id="PS01180"/>
    </source>
</evidence>
<evidence type="ECO:0008006" key="8">
    <source>
        <dbReference type="Google" id="ProtNLM"/>
    </source>
</evidence>
<dbReference type="PANTHER" id="PTHR22803">
    <property type="entry name" value="MANNOSE, PHOSPHOLIPASE, LECTIN RECEPTOR RELATED"/>
    <property type="match status" value="1"/>
</dbReference>
<sequence length="313" mass="35387">MKMESIVLASMFLVLCCLTDVSLCQNCGGTLSASSGEIKSPGYPDSYPPFSNCHWEIQCEEGWEEFDSHCYYFSDEEMNFTDARAACEAMNAQLTSIHSSEEQMFIQERCQTPTVWIGAKPTGCQNENPYCFEFLDGTANDYHHMWESLLGTCSTTCGISLAPDRWVNRDCSVKRVVICESSQAHDEDWSCRYGPCIHMSNQSFTFDEARSYCQEFPGGDMLSIGSDHGKHLEMIWTMHYLPHPLPKWGEFWIGLRQGGSGDWEWVNGSSFDWDRWEEGYPTPGGGQCAAVTASSWDDNIIDESNSYVCKKSM</sequence>
<evidence type="ECO:0000256" key="1">
    <source>
        <dbReference type="ARBA" id="ARBA00023157"/>
    </source>
</evidence>
<dbReference type="Proteomes" id="UP000677054">
    <property type="component" value="Unassembled WGS sequence"/>
</dbReference>
<feature type="domain" description="CUB" evidence="4">
    <location>
        <begin position="27"/>
        <end position="131"/>
    </location>
</feature>
<dbReference type="InterPro" id="IPR050111">
    <property type="entry name" value="C-type_lectin/snaclec_domain"/>
</dbReference>
<protein>
    <recommendedName>
        <fullName evidence="8">C-type lectin</fullName>
    </recommendedName>
</protein>
<dbReference type="InterPro" id="IPR001304">
    <property type="entry name" value="C-type_lectin-like"/>
</dbReference>
<reference evidence="6" key="1">
    <citation type="submission" date="2020-11" db="EMBL/GenBank/DDBJ databases">
        <authorList>
            <person name="Tran Van P."/>
        </authorList>
    </citation>
    <scope>NUCLEOTIDE SEQUENCE</scope>
</reference>
<accession>A0A7R9FSI4</accession>
<dbReference type="Pfam" id="PF00431">
    <property type="entry name" value="CUB"/>
    <property type="match status" value="1"/>
</dbReference>
<dbReference type="Gene3D" id="3.10.100.10">
    <property type="entry name" value="Mannose-Binding Protein A, subunit A"/>
    <property type="match status" value="2"/>
</dbReference>
<feature type="chain" id="PRO_5036210609" description="C-type lectin" evidence="3">
    <location>
        <begin position="25"/>
        <end position="313"/>
    </location>
</feature>
<proteinExistence type="predicted"/>
<keyword evidence="7" id="KW-1185">Reference proteome</keyword>
<dbReference type="EMBL" id="LR905083">
    <property type="protein sequence ID" value="CAD7253264.1"/>
    <property type="molecule type" value="Genomic_DNA"/>
</dbReference>
<dbReference type="AlphaFoldDB" id="A0A7R9FSI4"/>
<dbReference type="InterPro" id="IPR016187">
    <property type="entry name" value="CTDL_fold"/>
</dbReference>
<dbReference type="CDD" id="cd00041">
    <property type="entry name" value="CUB"/>
    <property type="match status" value="1"/>
</dbReference>
<evidence type="ECO:0000259" key="5">
    <source>
        <dbReference type="PROSITE" id="PS50041"/>
    </source>
</evidence>
<evidence type="ECO:0000313" key="6">
    <source>
        <dbReference type="EMBL" id="CAD7253264.1"/>
    </source>
</evidence>
<comment type="caution">
    <text evidence="2">Lacks conserved residue(s) required for the propagation of feature annotation.</text>
</comment>
<dbReference type="OrthoDB" id="6381385at2759"/>
<feature type="domain" description="C-type lectin" evidence="5">
    <location>
        <begin position="66"/>
        <end position="180"/>
    </location>
</feature>
<gene>
    <name evidence="6" type="ORF">DSTB1V02_LOCUS13014</name>
</gene>
<dbReference type="InterPro" id="IPR000859">
    <property type="entry name" value="CUB_dom"/>
</dbReference>
<dbReference type="PROSITE" id="PS50041">
    <property type="entry name" value="C_TYPE_LECTIN_2"/>
    <property type="match status" value="2"/>
</dbReference>
<keyword evidence="3" id="KW-0732">Signal</keyword>